<proteinExistence type="predicted"/>
<accession>A0A1H6F9C3</accession>
<protein>
    <submittedName>
        <fullName evidence="1">Uncharacterized protein</fullName>
    </submittedName>
</protein>
<dbReference type="AlphaFoldDB" id="A0A1H6F9C3"/>
<reference evidence="1 2" key="1">
    <citation type="submission" date="2016-10" db="EMBL/GenBank/DDBJ databases">
        <authorList>
            <person name="de Groot N.N."/>
        </authorList>
    </citation>
    <scope>NUCLEOTIDE SEQUENCE [LARGE SCALE GENOMIC DNA]</scope>
    <source>
        <strain evidence="1">MBHS1</strain>
    </source>
</reference>
<dbReference type="Proteomes" id="UP000236724">
    <property type="component" value="Unassembled WGS sequence"/>
</dbReference>
<gene>
    <name evidence="1" type="ORF">MBHS_01856</name>
</gene>
<name>A0A1H6F9C3_9GAMM</name>
<evidence type="ECO:0000313" key="2">
    <source>
        <dbReference type="Proteomes" id="UP000236724"/>
    </source>
</evidence>
<sequence length="111" mass="12786">MIYEDGTMQMLYPSVADEAESEEVAFPYIKNGAFQFKSNGHINFVGLHSNFLWDATPDFNIQLNYTAPQKTPYYKWVTFGEVFEFINTNGDQQLFYAKPVGDEAEFDADEE</sequence>
<evidence type="ECO:0000313" key="1">
    <source>
        <dbReference type="EMBL" id="SEH06001.1"/>
    </source>
</evidence>
<organism evidence="1 2">
    <name type="scientific">Candidatus Venteria ishoeyi</name>
    <dbReference type="NCBI Taxonomy" id="1899563"/>
    <lineage>
        <taxon>Bacteria</taxon>
        <taxon>Pseudomonadati</taxon>
        <taxon>Pseudomonadota</taxon>
        <taxon>Gammaproteobacteria</taxon>
        <taxon>Thiotrichales</taxon>
        <taxon>Thiotrichaceae</taxon>
        <taxon>Venteria</taxon>
    </lineage>
</organism>
<dbReference type="EMBL" id="FMSV02000415">
    <property type="protein sequence ID" value="SEH06001.1"/>
    <property type="molecule type" value="Genomic_DNA"/>
</dbReference>
<keyword evidence="2" id="KW-1185">Reference proteome</keyword>